<feature type="transmembrane region" description="Helical" evidence="7">
    <location>
        <begin position="266"/>
        <end position="297"/>
    </location>
</feature>
<organism evidence="9 10">
    <name type="scientific">Parolsenella catena</name>
    <dbReference type="NCBI Taxonomy" id="2003188"/>
    <lineage>
        <taxon>Bacteria</taxon>
        <taxon>Bacillati</taxon>
        <taxon>Actinomycetota</taxon>
        <taxon>Coriobacteriia</taxon>
        <taxon>Coriobacteriales</taxon>
        <taxon>Atopobiaceae</taxon>
        <taxon>Parolsenella</taxon>
    </lineage>
</organism>
<dbReference type="RefSeq" id="WP_172596338.1">
    <property type="nucleotide sequence ID" value="NZ_AP019367.1"/>
</dbReference>
<evidence type="ECO:0000256" key="3">
    <source>
        <dbReference type="ARBA" id="ARBA00022475"/>
    </source>
</evidence>
<feature type="transmembrane region" description="Helical" evidence="7">
    <location>
        <begin position="193"/>
        <end position="212"/>
    </location>
</feature>
<evidence type="ECO:0000256" key="4">
    <source>
        <dbReference type="ARBA" id="ARBA00022692"/>
    </source>
</evidence>
<dbReference type="SUPFAM" id="SSF103481">
    <property type="entry name" value="Multidrug resistance efflux transporter EmrE"/>
    <property type="match status" value="2"/>
</dbReference>
<dbReference type="KEGG" id="pcat:Pcatena_02880"/>
<feature type="domain" description="EamA" evidence="8">
    <location>
        <begin position="167"/>
        <end position="298"/>
    </location>
</feature>
<name>A0A3G9JW49_9ACTN</name>
<dbReference type="InterPro" id="IPR000620">
    <property type="entry name" value="EamA_dom"/>
</dbReference>
<dbReference type="EMBL" id="AP019367">
    <property type="protein sequence ID" value="BBH49701.1"/>
    <property type="molecule type" value="Genomic_DNA"/>
</dbReference>
<accession>A0A3G9JW49</accession>
<sequence>MAKASKTTRGVVLTLIGGTCWGFSGTCAKFLMDGYGVDPVWLVCVRQFFASWLFLALAAAVPGDRRRLRDLVRELGRGWRTLALVVVTAACMMVNSVCYIVTVKVTNSATATVLQTLALVVLMVYSCVTARRGPRRRELAGLALALGGTFLIATGGDPAHLAMPAAGLAWGLATCVTYALYSAVPEGLLKRWGSPAVNGVTMLVSGTVLLVATRPWEGMPAFDAAGVAGVVAIVVVGTFLAYALYMQGVKDLGPLRASMLGTSEPIAATVFSALWLGTAFAPTDLAGFAMIIAMVYLTA</sequence>
<keyword evidence="6 7" id="KW-0472">Membrane</keyword>
<dbReference type="PANTHER" id="PTHR42920">
    <property type="entry name" value="OS03G0707200 PROTEIN-RELATED"/>
    <property type="match status" value="1"/>
</dbReference>
<evidence type="ECO:0000256" key="1">
    <source>
        <dbReference type="ARBA" id="ARBA00004651"/>
    </source>
</evidence>
<dbReference type="AlphaFoldDB" id="A0A3G9JW49"/>
<dbReference type="InterPro" id="IPR037185">
    <property type="entry name" value="EmrE-like"/>
</dbReference>
<gene>
    <name evidence="9" type="primary">rhaT_1</name>
    <name evidence="9" type="ORF">Pcatena_02880</name>
</gene>
<evidence type="ECO:0000313" key="9">
    <source>
        <dbReference type="EMBL" id="BBH49701.1"/>
    </source>
</evidence>
<feature type="transmembrane region" description="Helical" evidence="7">
    <location>
        <begin position="108"/>
        <end position="127"/>
    </location>
</feature>
<dbReference type="GO" id="GO:0005886">
    <property type="term" value="C:plasma membrane"/>
    <property type="evidence" value="ECO:0007669"/>
    <property type="project" value="UniProtKB-SubCell"/>
</dbReference>
<dbReference type="Proteomes" id="UP000273154">
    <property type="component" value="Chromosome"/>
</dbReference>
<feature type="transmembrane region" description="Helical" evidence="7">
    <location>
        <begin position="82"/>
        <end position="102"/>
    </location>
</feature>
<feature type="domain" description="EamA" evidence="8">
    <location>
        <begin position="9"/>
        <end position="153"/>
    </location>
</feature>
<proteinExistence type="inferred from homology"/>
<keyword evidence="5 7" id="KW-1133">Transmembrane helix</keyword>
<evidence type="ECO:0000256" key="5">
    <source>
        <dbReference type="ARBA" id="ARBA00022989"/>
    </source>
</evidence>
<keyword evidence="4 7" id="KW-0812">Transmembrane</keyword>
<feature type="transmembrane region" description="Helical" evidence="7">
    <location>
        <begin position="139"/>
        <end position="156"/>
    </location>
</feature>
<feature type="transmembrane region" description="Helical" evidence="7">
    <location>
        <begin position="162"/>
        <end position="181"/>
    </location>
</feature>
<keyword evidence="10" id="KW-1185">Reference proteome</keyword>
<comment type="subcellular location">
    <subcellularLocation>
        <location evidence="1">Cell membrane</location>
        <topology evidence="1">Multi-pass membrane protein</topology>
    </subcellularLocation>
</comment>
<feature type="transmembrane region" description="Helical" evidence="7">
    <location>
        <begin position="224"/>
        <end position="245"/>
    </location>
</feature>
<feature type="transmembrane region" description="Helical" evidence="7">
    <location>
        <begin position="40"/>
        <end position="61"/>
    </location>
</feature>
<dbReference type="InterPro" id="IPR051258">
    <property type="entry name" value="Diverse_Substrate_Transporter"/>
</dbReference>
<evidence type="ECO:0000256" key="2">
    <source>
        <dbReference type="ARBA" id="ARBA00007362"/>
    </source>
</evidence>
<dbReference type="PANTHER" id="PTHR42920:SF5">
    <property type="entry name" value="EAMA DOMAIN-CONTAINING PROTEIN"/>
    <property type="match status" value="1"/>
</dbReference>
<evidence type="ECO:0000259" key="8">
    <source>
        <dbReference type="Pfam" id="PF00892"/>
    </source>
</evidence>
<keyword evidence="3" id="KW-1003">Cell membrane</keyword>
<evidence type="ECO:0000256" key="6">
    <source>
        <dbReference type="ARBA" id="ARBA00023136"/>
    </source>
</evidence>
<comment type="similarity">
    <text evidence="2">Belongs to the EamA transporter family.</text>
</comment>
<dbReference type="Pfam" id="PF00892">
    <property type="entry name" value="EamA"/>
    <property type="match status" value="2"/>
</dbReference>
<reference evidence="10" key="1">
    <citation type="submission" date="2018-11" db="EMBL/GenBank/DDBJ databases">
        <title>Comparative genomics of Parolsenella catena and Libanicoccus massiliensis: Reclassification of Libanicoccus massiliensis as Parolsenella massiliensis comb. nov.</title>
        <authorList>
            <person name="Sakamoto M."/>
            <person name="Ikeyama N."/>
            <person name="Murakami T."/>
            <person name="Mori H."/>
            <person name="Yuki M."/>
            <person name="Ohkuma M."/>
        </authorList>
    </citation>
    <scope>NUCLEOTIDE SEQUENCE [LARGE SCALE GENOMIC DNA]</scope>
    <source>
        <strain evidence="10">JCM 31932</strain>
    </source>
</reference>
<dbReference type="GeneID" id="88848436"/>
<evidence type="ECO:0000313" key="10">
    <source>
        <dbReference type="Proteomes" id="UP000273154"/>
    </source>
</evidence>
<evidence type="ECO:0000256" key="7">
    <source>
        <dbReference type="SAM" id="Phobius"/>
    </source>
</evidence>
<protein>
    <submittedName>
        <fullName evidence="9">Drug/metabolite transporter permease</fullName>
    </submittedName>
</protein>